<sequence>MGETGAGGVGTGRLWTSSGRFSRTVRRPSRARWNAWAVCAAAVSAEVIRRGTAPTAVARAAWSTKKLDRGSVTSAASTMSGVRLLAASVMPVIALVSPGPWWTLSTPTRPPVRA</sequence>
<dbReference type="AlphaFoldDB" id="A0A1I3N4F2"/>
<keyword evidence="3" id="KW-1185">Reference proteome</keyword>
<proteinExistence type="predicted"/>
<feature type="region of interest" description="Disordered" evidence="1">
    <location>
        <begin position="1"/>
        <end position="24"/>
    </location>
</feature>
<reference evidence="3" key="1">
    <citation type="submission" date="2016-10" db="EMBL/GenBank/DDBJ databases">
        <authorList>
            <person name="Varghese N."/>
            <person name="Submissions S."/>
        </authorList>
    </citation>
    <scope>NUCLEOTIDE SEQUENCE [LARGE SCALE GENOMIC DNA]</scope>
    <source>
        <strain evidence="3">CGMCC 4.2126</strain>
    </source>
</reference>
<dbReference type="Proteomes" id="UP000199111">
    <property type="component" value="Unassembled WGS sequence"/>
</dbReference>
<accession>A0A1I3N4F2</accession>
<dbReference type="EMBL" id="FOQY01000006">
    <property type="protein sequence ID" value="SFJ04158.1"/>
    <property type="molecule type" value="Genomic_DNA"/>
</dbReference>
<evidence type="ECO:0000256" key="1">
    <source>
        <dbReference type="SAM" id="MobiDB-lite"/>
    </source>
</evidence>
<name>A0A1I3N4F2_9ACTN</name>
<feature type="compositionally biased region" description="Gly residues" evidence="1">
    <location>
        <begin position="1"/>
        <end position="11"/>
    </location>
</feature>
<protein>
    <submittedName>
        <fullName evidence="2">Uncharacterized protein</fullName>
    </submittedName>
</protein>
<evidence type="ECO:0000313" key="2">
    <source>
        <dbReference type="EMBL" id="SFJ04158.1"/>
    </source>
</evidence>
<organism evidence="2 3">
    <name type="scientific">Streptosporangium canum</name>
    <dbReference type="NCBI Taxonomy" id="324952"/>
    <lineage>
        <taxon>Bacteria</taxon>
        <taxon>Bacillati</taxon>
        <taxon>Actinomycetota</taxon>
        <taxon>Actinomycetes</taxon>
        <taxon>Streptosporangiales</taxon>
        <taxon>Streptosporangiaceae</taxon>
        <taxon>Streptosporangium</taxon>
    </lineage>
</organism>
<gene>
    <name evidence="2" type="ORF">SAMN05216275_106110</name>
</gene>
<evidence type="ECO:0000313" key="3">
    <source>
        <dbReference type="Proteomes" id="UP000199111"/>
    </source>
</evidence>